<comment type="caution">
    <text evidence="1">The sequence shown here is derived from an EMBL/GenBank/DDBJ whole genome shotgun (WGS) entry which is preliminary data.</text>
</comment>
<evidence type="ECO:0000313" key="2">
    <source>
        <dbReference type="Proteomes" id="UP000295621"/>
    </source>
</evidence>
<dbReference type="EMBL" id="SMKL01000006">
    <property type="protein sequence ID" value="TDC53917.1"/>
    <property type="molecule type" value="Genomic_DNA"/>
</dbReference>
<proteinExistence type="predicted"/>
<accession>A0A4R4RUX3</accession>
<protein>
    <submittedName>
        <fullName evidence="1">Uncharacterized protein</fullName>
    </submittedName>
</protein>
<evidence type="ECO:0000313" key="1">
    <source>
        <dbReference type="EMBL" id="TDC53917.1"/>
    </source>
</evidence>
<dbReference type="AlphaFoldDB" id="A0A4R4RUX3"/>
<dbReference type="Proteomes" id="UP000295621">
    <property type="component" value="Unassembled WGS sequence"/>
</dbReference>
<sequence>MAQETVAIFLMTRARHLRYSLIMTTQPFRDAVRGLNRRGVRFMDMAIRSNEARSSSWFNNLANGKVVSPPTPEIVPDLARLLERTPEQVAAMVAEDWYGVRVDETSPRVRHLAPAIDNLSDEDFETVDKLITRFVRLAQLEDDEGLSELMGGKDQ</sequence>
<name>A0A4R4RUX3_9ACTN</name>
<gene>
    <name evidence="1" type="ORF">E1212_03735</name>
</gene>
<reference evidence="1 2" key="1">
    <citation type="submission" date="2019-02" db="EMBL/GenBank/DDBJ databases">
        <title>Draft genome sequences of novel Actinobacteria.</title>
        <authorList>
            <person name="Sahin N."/>
            <person name="Ay H."/>
            <person name="Saygin H."/>
        </authorList>
    </citation>
    <scope>NUCLEOTIDE SEQUENCE [LARGE SCALE GENOMIC DNA]</scope>
    <source>
        <strain evidence="1 2">KC603</strain>
    </source>
</reference>
<organism evidence="1 2">
    <name type="scientific">Jiangella ureilytica</name>
    <dbReference type="NCBI Taxonomy" id="2530374"/>
    <lineage>
        <taxon>Bacteria</taxon>
        <taxon>Bacillati</taxon>
        <taxon>Actinomycetota</taxon>
        <taxon>Actinomycetes</taxon>
        <taxon>Jiangellales</taxon>
        <taxon>Jiangellaceae</taxon>
        <taxon>Jiangella</taxon>
    </lineage>
</organism>
<keyword evidence="2" id="KW-1185">Reference proteome</keyword>